<evidence type="ECO:0000256" key="5">
    <source>
        <dbReference type="SAM" id="SignalP"/>
    </source>
</evidence>
<evidence type="ECO:0000313" key="7">
    <source>
        <dbReference type="EMBL" id="EMC99420.1"/>
    </source>
</evidence>
<dbReference type="AlphaFoldDB" id="M2NJV7"/>
<dbReference type="Proteomes" id="UP000011761">
    <property type="component" value="Unassembled WGS sequence"/>
</dbReference>
<dbReference type="InterPro" id="IPR007074">
    <property type="entry name" value="LicD/FKTN/FKRP_NTP_transf"/>
</dbReference>
<dbReference type="InterPro" id="IPR009644">
    <property type="entry name" value="FKTN/MNN4/W02B3.4-1"/>
</dbReference>
<dbReference type="GO" id="GO:0016020">
    <property type="term" value="C:membrane"/>
    <property type="evidence" value="ECO:0007669"/>
    <property type="project" value="UniProtKB-SubCell"/>
</dbReference>
<organism evidence="7 8">
    <name type="scientific">Baudoinia panamericana (strain UAMH 10762)</name>
    <name type="common">Angels' share fungus</name>
    <name type="synonym">Baudoinia compniacensis (strain UAMH 10762)</name>
    <dbReference type="NCBI Taxonomy" id="717646"/>
    <lineage>
        <taxon>Eukaryota</taxon>
        <taxon>Fungi</taxon>
        <taxon>Dikarya</taxon>
        <taxon>Ascomycota</taxon>
        <taxon>Pezizomycotina</taxon>
        <taxon>Dothideomycetes</taxon>
        <taxon>Dothideomycetidae</taxon>
        <taxon>Mycosphaerellales</taxon>
        <taxon>Teratosphaeriaceae</taxon>
        <taxon>Baudoinia</taxon>
    </lineage>
</organism>
<protein>
    <recommendedName>
        <fullName evidence="6">LicD/FKTN/FKRP nucleotidyltransferase domain-containing protein</fullName>
    </recommendedName>
</protein>
<keyword evidence="4" id="KW-0472">Membrane</keyword>
<evidence type="ECO:0000256" key="2">
    <source>
        <dbReference type="ARBA" id="ARBA00022692"/>
    </source>
</evidence>
<evidence type="ECO:0000313" key="8">
    <source>
        <dbReference type="Proteomes" id="UP000011761"/>
    </source>
</evidence>
<dbReference type="GeneID" id="19116072"/>
<feature type="chain" id="PRO_5012587691" description="LicD/FKTN/FKRP nucleotidyltransferase domain-containing protein" evidence="5">
    <location>
        <begin position="16"/>
        <end position="271"/>
    </location>
</feature>
<evidence type="ECO:0000256" key="4">
    <source>
        <dbReference type="ARBA" id="ARBA00023136"/>
    </source>
</evidence>
<name>M2NJV7_BAUPA</name>
<gene>
    <name evidence="7" type="ORF">BAUCODRAFT_63386</name>
</gene>
<feature type="domain" description="LicD/FKTN/FKRP nucleotidyltransferase" evidence="6">
    <location>
        <begin position="83"/>
        <end position="185"/>
    </location>
</feature>
<dbReference type="STRING" id="717646.M2NJV7"/>
<dbReference type="KEGG" id="bcom:BAUCODRAFT_63386"/>
<keyword evidence="3" id="KW-1133">Transmembrane helix</keyword>
<evidence type="ECO:0000256" key="1">
    <source>
        <dbReference type="ARBA" id="ARBA00004167"/>
    </source>
</evidence>
<dbReference type="Pfam" id="PF04991">
    <property type="entry name" value="LicD"/>
    <property type="match status" value="1"/>
</dbReference>
<dbReference type="OrthoDB" id="444255at2759"/>
<accession>M2NJV7</accession>
<feature type="signal peptide" evidence="5">
    <location>
        <begin position="1"/>
        <end position="15"/>
    </location>
</feature>
<dbReference type="RefSeq" id="XP_007673103.1">
    <property type="nucleotide sequence ID" value="XM_007674913.1"/>
</dbReference>
<keyword evidence="5" id="KW-0732">Signal</keyword>
<keyword evidence="2" id="KW-0812">Transmembrane</keyword>
<dbReference type="HOGENOM" id="CLU_052528_2_0_1"/>
<reference evidence="7 8" key="1">
    <citation type="journal article" date="2012" name="PLoS Pathog.">
        <title>Diverse lifestyles and strategies of plant pathogenesis encoded in the genomes of eighteen Dothideomycetes fungi.</title>
        <authorList>
            <person name="Ohm R.A."/>
            <person name="Feau N."/>
            <person name="Henrissat B."/>
            <person name="Schoch C.L."/>
            <person name="Horwitz B.A."/>
            <person name="Barry K.W."/>
            <person name="Condon B.J."/>
            <person name="Copeland A.C."/>
            <person name="Dhillon B."/>
            <person name="Glaser F."/>
            <person name="Hesse C.N."/>
            <person name="Kosti I."/>
            <person name="LaButti K."/>
            <person name="Lindquist E.A."/>
            <person name="Lucas S."/>
            <person name="Salamov A.A."/>
            <person name="Bradshaw R.E."/>
            <person name="Ciuffetti L."/>
            <person name="Hamelin R.C."/>
            <person name="Kema G.H.J."/>
            <person name="Lawrence C."/>
            <person name="Scott J.A."/>
            <person name="Spatafora J.W."/>
            <person name="Turgeon B.G."/>
            <person name="de Wit P.J.G.M."/>
            <person name="Zhong S."/>
            <person name="Goodwin S.B."/>
            <person name="Grigoriev I.V."/>
        </authorList>
    </citation>
    <scope>NUCLEOTIDE SEQUENCE [LARGE SCALE GENOMIC DNA]</scope>
    <source>
        <strain evidence="7 8">UAMH 10762</strain>
    </source>
</reference>
<dbReference type="EMBL" id="KB445551">
    <property type="protein sequence ID" value="EMC99420.1"/>
    <property type="molecule type" value="Genomic_DNA"/>
</dbReference>
<comment type="subcellular location">
    <subcellularLocation>
        <location evidence="1">Membrane</location>
        <topology evidence="1">Single-pass membrane protein</topology>
    </subcellularLocation>
</comment>
<proteinExistence type="predicted"/>
<dbReference type="eggNOG" id="ENOG502QREF">
    <property type="taxonomic scope" value="Eukaryota"/>
</dbReference>
<evidence type="ECO:0000256" key="3">
    <source>
        <dbReference type="ARBA" id="ARBA00022989"/>
    </source>
</evidence>
<dbReference type="GO" id="GO:0009100">
    <property type="term" value="P:glycoprotein metabolic process"/>
    <property type="evidence" value="ECO:0007669"/>
    <property type="project" value="UniProtKB-ARBA"/>
</dbReference>
<sequence>MFAVVGLLLVCYVLGDAPFEQVRTHVEWSRQNVDEDQPGKYFHESSFSGHHDGRFADRQLGYEERNDHLTALCHTYLSTMNDLGIETWLMHGTLLGWYWNRKVLPWDNDLDVMITEKSLYHLANYYNMTVYHHHLPELAAHGRDYLLEVNPHYAEGGEDSVNRIDARWVDMDTGLFIDVTTLRRNRTAKEGGEDALMVKDLHSYKFDDVFPLRISVFEDFPVRIPYAYADLLVNEYGENALVDMKYGNHRFDAERGVWVKQEYAGVVHPLD</sequence>
<keyword evidence="8" id="KW-1185">Reference proteome</keyword>
<dbReference type="PANTHER" id="PTHR15407:SF32">
    <property type="entry name" value="PROTEIN (MNN4), PUTATIVE (AFU_ORTHOLOGUE AFUA_1G03790)-RELATED"/>
    <property type="match status" value="1"/>
</dbReference>
<evidence type="ECO:0000259" key="6">
    <source>
        <dbReference type="Pfam" id="PF04991"/>
    </source>
</evidence>
<dbReference type="OMA" id="FQGHHFN"/>
<dbReference type="PANTHER" id="PTHR15407">
    <property type="entry name" value="FUKUTIN-RELATED"/>
    <property type="match status" value="1"/>
</dbReference>